<evidence type="ECO:0000256" key="1">
    <source>
        <dbReference type="SAM" id="MobiDB-lite"/>
    </source>
</evidence>
<dbReference type="EMBL" id="CP147982">
    <property type="protein sequence ID" value="WXK79297.1"/>
    <property type="molecule type" value="Genomic_DNA"/>
</dbReference>
<organism evidence="4 5">
    <name type="scientific">Streptomyces sirii</name>
    <dbReference type="NCBI Taxonomy" id="3127701"/>
    <lineage>
        <taxon>Bacteria</taxon>
        <taxon>Bacillati</taxon>
        <taxon>Actinomycetota</taxon>
        <taxon>Actinomycetes</taxon>
        <taxon>Kitasatosporales</taxon>
        <taxon>Streptomycetaceae</taxon>
        <taxon>Streptomyces</taxon>
    </lineage>
</organism>
<name>A0ABZ2QWK4_9ACTN</name>
<proteinExistence type="predicted"/>
<sequence>MTHHHNPSARAARGRRIAALAAAGVLLPLPALSGCSGEGGQSSAPASQDIAPAPRDEVKDGGTLRWAVDAVPGTLNAFQADADATTSRIAGAVLPSMFTVDAGGAPQRNADYLDSADISARDPKQVVTYKINPKARWSDGTAITAADFIAQWTALRGKDNAYWTARNAGYDRIGRVEQGAGSREVKVTFARPYADWRSLFTPLYPKSVMGDANAFNDSARERLAVGAGPFLVQKRDAAKGRVVLVRNPSWWGATAKLDKIVLEALPGDKRSAALAAGSIDVAAVDQTAAKRVASARGPAAGFLRKPAAGNAGPQGDGGRAQDRHGAKNTAERAALSGYTLHKALEPAYTQLALNGSSGPLADDRVRRAVARAIDRQTLADVVLKPLDLPSEPLGSHLLMAGQRGYEDHSDALGDQDTGAAKALLADAGWKTDGEGQQAGGKAAAPAPGAWHGADGPGDDEAASRHRVEGGPGRDGYEDEDDRDGGADAYDEDADGANDGRNPGRPAPGHAGPPARGAQEPGARPAAAEAPLSFTGAVGSEIQRAALLRQSAAIYKDAAARQKQEADGDRDSAAYARYKRYRRRAAQTLSAAELVETGRQVDLPASGGHPGARHVVAGHVHGAAVARADRDPAGGKAAARTTTVRKNGKPLTLRFVLPDGAAAEPLRTVARRIATMLSKIGVQTSLQRVSDASYFQDHIASGDFDLALYSWPGTAYPATDARPIYAKPQPAPDGSLTVEQNYSRVGTDHIDQLFDQAASELDEAAARTLVEQADARIWAAAGSIPLYQRPELVATKESLANVGAFGFATPRFQDIGYKK</sequence>
<feature type="compositionally biased region" description="Low complexity" evidence="1">
    <location>
        <begin position="439"/>
        <end position="453"/>
    </location>
</feature>
<dbReference type="RefSeq" id="WP_407287810.1">
    <property type="nucleotide sequence ID" value="NZ_CP147982.1"/>
</dbReference>
<feature type="compositionally biased region" description="Acidic residues" evidence="1">
    <location>
        <begin position="476"/>
        <end position="495"/>
    </location>
</feature>
<evidence type="ECO:0000313" key="5">
    <source>
        <dbReference type="Proteomes" id="UP001626628"/>
    </source>
</evidence>
<feature type="region of interest" description="Disordered" evidence="1">
    <location>
        <begin position="302"/>
        <end position="329"/>
    </location>
</feature>
<gene>
    <name evidence="4" type="ORF">WAB15_26705</name>
</gene>
<dbReference type="CDD" id="cd08501">
    <property type="entry name" value="PBP2_Lpqw"/>
    <property type="match status" value="1"/>
</dbReference>
<dbReference type="Pfam" id="PF00496">
    <property type="entry name" value="SBP_bac_5"/>
    <property type="match status" value="1"/>
</dbReference>
<accession>A0ABZ2QWK4</accession>
<reference evidence="4 5" key="1">
    <citation type="submission" date="2024-03" db="EMBL/GenBank/DDBJ databases">
        <title>The complete genome of Streptomyces sirii sp.nov.</title>
        <authorList>
            <person name="Zakalyukina Y.V."/>
            <person name="Belik A.R."/>
            <person name="Biryukov M.V."/>
            <person name="Baturina O.A."/>
            <person name="Kabilov M.R."/>
        </authorList>
    </citation>
    <scope>NUCLEOTIDE SEQUENCE [LARGE SCALE GENOMIC DNA]</scope>
    <source>
        <strain evidence="4 5">BP-8</strain>
    </source>
</reference>
<feature type="compositionally biased region" description="Low complexity" evidence="1">
    <location>
        <begin position="496"/>
        <end position="526"/>
    </location>
</feature>
<dbReference type="Gene3D" id="3.10.105.10">
    <property type="entry name" value="Dipeptide-binding Protein, Domain 3"/>
    <property type="match status" value="2"/>
</dbReference>
<dbReference type="InterPro" id="IPR039424">
    <property type="entry name" value="SBP_5"/>
</dbReference>
<feature type="signal peptide" evidence="2">
    <location>
        <begin position="1"/>
        <end position="33"/>
    </location>
</feature>
<dbReference type="PANTHER" id="PTHR30290">
    <property type="entry name" value="PERIPLASMIC BINDING COMPONENT OF ABC TRANSPORTER"/>
    <property type="match status" value="1"/>
</dbReference>
<protein>
    <submittedName>
        <fullName evidence="4">ABC transporter substrate-binding protein</fullName>
    </submittedName>
</protein>
<dbReference type="PANTHER" id="PTHR30290:SF65">
    <property type="entry name" value="MONOACYL PHOSPHATIDYLINOSITOL TETRAMANNOSIDE-BINDING PROTEIN LPQW-RELATED"/>
    <property type="match status" value="1"/>
</dbReference>
<keyword evidence="2" id="KW-0732">Signal</keyword>
<feature type="region of interest" description="Disordered" evidence="1">
    <location>
        <begin position="36"/>
        <end position="59"/>
    </location>
</feature>
<evidence type="ECO:0000259" key="3">
    <source>
        <dbReference type="Pfam" id="PF00496"/>
    </source>
</evidence>
<dbReference type="Proteomes" id="UP001626628">
    <property type="component" value="Chromosome"/>
</dbReference>
<evidence type="ECO:0000256" key="2">
    <source>
        <dbReference type="SAM" id="SignalP"/>
    </source>
</evidence>
<dbReference type="SUPFAM" id="SSF53850">
    <property type="entry name" value="Periplasmic binding protein-like II"/>
    <property type="match status" value="2"/>
</dbReference>
<dbReference type="InterPro" id="IPR000914">
    <property type="entry name" value="SBP_5_dom"/>
</dbReference>
<feature type="region of interest" description="Disordered" evidence="1">
    <location>
        <begin position="430"/>
        <end position="526"/>
    </location>
</feature>
<keyword evidence="5" id="KW-1185">Reference proteome</keyword>
<feature type="chain" id="PRO_5047039368" evidence="2">
    <location>
        <begin position="34"/>
        <end position="818"/>
    </location>
</feature>
<feature type="domain" description="Solute-binding protein family 5" evidence="3">
    <location>
        <begin position="122"/>
        <end position="436"/>
    </location>
</feature>
<evidence type="ECO:0000313" key="4">
    <source>
        <dbReference type="EMBL" id="WXK79297.1"/>
    </source>
</evidence>
<dbReference type="Gene3D" id="3.40.190.10">
    <property type="entry name" value="Periplasmic binding protein-like II"/>
    <property type="match status" value="1"/>
</dbReference>
<dbReference type="Gene3D" id="3.90.76.10">
    <property type="entry name" value="Dipeptide-binding Protein, Domain 1"/>
    <property type="match status" value="1"/>
</dbReference>